<dbReference type="Ensembl" id="ENSSSCT00000048671.1">
    <property type="protein sequence ID" value="ENSSSCP00000077015.1"/>
    <property type="gene ID" value="ENSSSCG00000040895.1"/>
</dbReference>
<dbReference type="OMA" id="TNLSPWW"/>
<protein>
    <submittedName>
        <fullName evidence="1">Uncharacterized protein</fullName>
    </submittedName>
</protein>
<evidence type="ECO:0000313" key="1">
    <source>
        <dbReference type="Ensembl" id="ENSSSCP00000077015.1"/>
    </source>
</evidence>
<sequence>VLSLVCRWLLVQRAALRQGLVPSHILPHRWGMETVCGNTNLSPWWRNLCLSTGFYSVSSDPDVTQLSRASVWALPGCIKCVSHLWNLLSSLVSGAGHTFTS</sequence>
<reference evidence="1" key="2">
    <citation type="submission" date="2025-08" db="UniProtKB">
        <authorList>
            <consortium name="Ensembl"/>
        </authorList>
    </citation>
    <scope>IDENTIFICATION</scope>
</reference>
<name>A0A8W4FCH3_PIG</name>
<accession>A0A8W4FCH3</accession>
<evidence type="ECO:0000313" key="2">
    <source>
        <dbReference type="Proteomes" id="UP000008227"/>
    </source>
</evidence>
<dbReference type="Proteomes" id="UP000008227">
    <property type="component" value="Chromosome 1"/>
</dbReference>
<dbReference type="AlphaFoldDB" id="A0A8W4FCH3"/>
<proteinExistence type="predicted"/>
<keyword evidence="2" id="KW-1185">Reference proteome</keyword>
<organism evidence="1 2">
    <name type="scientific">Sus scrofa</name>
    <name type="common">Pig</name>
    <dbReference type="NCBI Taxonomy" id="9823"/>
    <lineage>
        <taxon>Eukaryota</taxon>
        <taxon>Metazoa</taxon>
        <taxon>Chordata</taxon>
        <taxon>Craniata</taxon>
        <taxon>Vertebrata</taxon>
        <taxon>Euteleostomi</taxon>
        <taxon>Mammalia</taxon>
        <taxon>Eutheria</taxon>
        <taxon>Laurasiatheria</taxon>
        <taxon>Artiodactyla</taxon>
        <taxon>Suina</taxon>
        <taxon>Suidae</taxon>
        <taxon>Sus</taxon>
    </lineage>
</organism>
<dbReference type="GeneTree" id="ENSGT00900000143730"/>
<reference evidence="1" key="1">
    <citation type="journal article" date="2020" name="Gigascience">
        <title>An improved pig reference genome sequence to enable pig genetics and genomics research.</title>
        <authorList>
            <person name="Warr A."/>
            <person name="Affara N."/>
            <person name="Aken B."/>
            <person name="Beiki H."/>
            <person name="Bickhart D.M."/>
            <person name="Billis K."/>
            <person name="Chow W."/>
            <person name="Eory L."/>
            <person name="Finlayson H.A."/>
            <person name="Flicek P."/>
            <person name="Giron C.G."/>
            <person name="Griffin D.K."/>
            <person name="Hall R."/>
            <person name="Hannum G."/>
            <person name="Hourlier T."/>
            <person name="Howe K."/>
            <person name="Hume D.A."/>
            <person name="Izuogu O."/>
            <person name="Kim K."/>
            <person name="Koren S."/>
            <person name="Liu H."/>
            <person name="Manchanda N."/>
            <person name="Martin F.J."/>
            <person name="Nonneman D.J."/>
            <person name="O'Connor R.E."/>
            <person name="Phillippy A.M."/>
            <person name="Rohrer G.A."/>
            <person name="Rosen B.D."/>
            <person name="Rund L.A."/>
            <person name="Sargent C.A."/>
            <person name="Schook L.B."/>
            <person name="Schroeder S.G."/>
            <person name="Schwartz A.S."/>
            <person name="Skinner B.M."/>
            <person name="Talbot R."/>
            <person name="Tseng E."/>
            <person name="Tuggle C.K."/>
            <person name="Watson M."/>
            <person name="Smith T.P.L."/>
            <person name="Archibald A.L."/>
        </authorList>
    </citation>
    <scope>NUCLEOTIDE SEQUENCE [LARGE SCALE GENOMIC DNA]</scope>
    <source>
        <strain evidence="1">Duroc</strain>
    </source>
</reference>
<reference evidence="1" key="3">
    <citation type="submission" date="2025-09" db="UniProtKB">
        <authorList>
            <consortium name="Ensembl"/>
        </authorList>
    </citation>
    <scope>IDENTIFICATION</scope>
</reference>